<evidence type="ECO:0000259" key="7">
    <source>
        <dbReference type="PROSITE" id="PS51194"/>
    </source>
</evidence>
<name>A0AAE9YD12_9ACTN</name>
<keyword evidence="2" id="KW-0378">Hydrolase</keyword>
<dbReference type="InterPro" id="IPR001650">
    <property type="entry name" value="Helicase_C-like"/>
</dbReference>
<dbReference type="PROSITE" id="PS51194">
    <property type="entry name" value="HELICASE_CTER"/>
    <property type="match status" value="1"/>
</dbReference>
<dbReference type="PROSITE" id="PS51192">
    <property type="entry name" value="HELICASE_ATP_BIND_1"/>
    <property type="match status" value="1"/>
</dbReference>
<dbReference type="CDD" id="cd18793">
    <property type="entry name" value="SF2_C_SNF"/>
    <property type="match status" value="1"/>
</dbReference>
<proteinExistence type="predicted"/>
<keyword evidence="1" id="KW-0547">Nucleotide-binding</keyword>
<feature type="compositionally biased region" description="Acidic residues" evidence="5">
    <location>
        <begin position="370"/>
        <end position="382"/>
    </location>
</feature>
<dbReference type="InterPro" id="IPR057342">
    <property type="entry name" value="DEXDc_RapA"/>
</dbReference>
<evidence type="ECO:0000256" key="5">
    <source>
        <dbReference type="SAM" id="MobiDB-lite"/>
    </source>
</evidence>
<keyword evidence="9" id="KW-1185">Reference proteome</keyword>
<dbReference type="CDD" id="cd18011">
    <property type="entry name" value="DEXDc_RapA"/>
    <property type="match status" value="1"/>
</dbReference>
<evidence type="ECO:0000313" key="8">
    <source>
        <dbReference type="EMBL" id="WCO68938.1"/>
    </source>
</evidence>
<keyword evidence="4" id="KW-0067">ATP-binding</keyword>
<evidence type="ECO:0000256" key="4">
    <source>
        <dbReference type="ARBA" id="ARBA00022840"/>
    </source>
</evidence>
<dbReference type="InterPro" id="IPR000330">
    <property type="entry name" value="SNF2_N"/>
</dbReference>
<dbReference type="RefSeq" id="WP_272738452.1">
    <property type="nucleotide sequence ID" value="NZ_CP116942.1"/>
</dbReference>
<evidence type="ECO:0000313" key="9">
    <source>
        <dbReference type="Proteomes" id="UP001216390"/>
    </source>
</evidence>
<evidence type="ECO:0000256" key="2">
    <source>
        <dbReference type="ARBA" id="ARBA00022801"/>
    </source>
</evidence>
<dbReference type="Gene3D" id="3.40.50.10810">
    <property type="entry name" value="Tandem AAA-ATPase domain"/>
    <property type="match status" value="1"/>
</dbReference>
<dbReference type="KEGG" id="ima:PO878_09400"/>
<dbReference type="InterPro" id="IPR049730">
    <property type="entry name" value="SNF2/RAD54-like_C"/>
</dbReference>
<dbReference type="InterPro" id="IPR014001">
    <property type="entry name" value="Helicase_ATP-bd"/>
</dbReference>
<dbReference type="InterPro" id="IPR027417">
    <property type="entry name" value="P-loop_NTPase"/>
</dbReference>
<dbReference type="SUPFAM" id="SSF52540">
    <property type="entry name" value="P-loop containing nucleoside triphosphate hydrolases"/>
    <property type="match status" value="2"/>
</dbReference>
<evidence type="ECO:0000259" key="6">
    <source>
        <dbReference type="PROSITE" id="PS51192"/>
    </source>
</evidence>
<evidence type="ECO:0000256" key="1">
    <source>
        <dbReference type="ARBA" id="ARBA00022741"/>
    </source>
</evidence>
<dbReference type="EMBL" id="CP116942">
    <property type="protein sequence ID" value="WCO68938.1"/>
    <property type="molecule type" value="Genomic_DNA"/>
</dbReference>
<feature type="region of interest" description="Disordered" evidence="5">
    <location>
        <begin position="366"/>
        <end position="387"/>
    </location>
</feature>
<dbReference type="GO" id="GO:0004386">
    <property type="term" value="F:helicase activity"/>
    <property type="evidence" value="ECO:0007669"/>
    <property type="project" value="UniProtKB-KW"/>
</dbReference>
<evidence type="ECO:0000256" key="3">
    <source>
        <dbReference type="ARBA" id="ARBA00022806"/>
    </source>
</evidence>
<sequence length="967" mass="107656">MTGLTDHQAALFARELQRRCPSGETGRIGTALLDAQVDLNPHQVDAALFAFQSPLSKGVILADEVGLGKTIEAGLVLTQRWAEGRRRVLVVAPASLRKQWAQELADKFYLPSTILEAKSFSAAVKAGARNAFVRPTDNPAVVICSYQFAARHSDDLAAARWDLAILDEAHRLRNVWKSGAKIATAIRAALATTPKLLLTATPLQNSLMELYGLVSIIDENHFGDAKSFKAQYARLVDLGRFDELKARLEPVCHRTLRRQVVEYVSYTNRVPLTQEFQPSDGEQALYDMVSDYLRRPELYALPSGQRSLMVLVMRKLLASSTFAIAGALGTLAGKLRSALRADDDARSRLAATVDEELADDYEDLPAQAEEWSDPPPDEDQEELDRPLTEEERAALVAEIDELTGFRDLATSITENARGLALLSALQTGFTKARVLGAADKAVIFTESRRTQDYLVGLLSRSGYEGRIVLFNGSNSDPESRAIYREWKERHQGTSRITGSPTADMRAALVERFRDHGTVMIATEAAAEGINLQFCSMVVNYDLPWNPQRIEQRIGRCHRYGQKHDVVVVNFLNRRNAADVRVFELLHEKLRLFSGVFGASDDVLGAIESGVDIERRIVDIYQDCRTSDEIDAQFTQLQLDLDQQISATMEDTRSKLLEHFDAEVHDRLRVSLSESTEVIDRSSDVLWRITEHVLAGHATIDPATRSFALAEAPPFAPATAPGRYRLTREDGAGAMRYRSQHPLALAVVDRAAVLPCPSAELCFDYSGWPVRSQALAPLVGTSGIVIADHLRLAGEEPEDHLVILAVTDDGTTLDPEAGRRLLDVPARVEREAAIDIPDTVIELAAHRLDALLDAISGRQGAWFEEEMDKLDRWADDKRTGLKADLKAHDDVLKEFKREARQAPSLPDKLAIQRKIRKVEVTRNEAWRAYDDEARTVEEAKEALIDDVERRLAVDPTVERLWTIRFTIS</sequence>
<dbReference type="GO" id="GO:0016787">
    <property type="term" value="F:hydrolase activity"/>
    <property type="evidence" value="ECO:0007669"/>
    <property type="project" value="UniProtKB-KW"/>
</dbReference>
<dbReference type="SMART" id="SM00490">
    <property type="entry name" value="HELICc"/>
    <property type="match status" value="1"/>
</dbReference>
<dbReference type="Proteomes" id="UP001216390">
    <property type="component" value="Chromosome"/>
</dbReference>
<dbReference type="Pfam" id="PF00271">
    <property type="entry name" value="Helicase_C"/>
    <property type="match status" value="1"/>
</dbReference>
<reference evidence="8" key="1">
    <citation type="submission" date="2023-01" db="EMBL/GenBank/DDBJ databases">
        <title>The diversity of Class Acidimicrobiia in South China Sea sediment environments and the proposal of Iamia marina sp. nov., a novel species of the genus Iamia.</title>
        <authorList>
            <person name="He Y."/>
            <person name="Tian X."/>
        </authorList>
    </citation>
    <scope>NUCLEOTIDE SEQUENCE</scope>
    <source>
        <strain evidence="8">DSM 19957</strain>
    </source>
</reference>
<dbReference type="AlphaFoldDB" id="A0AAE9YD12"/>
<dbReference type="Gene3D" id="3.40.50.300">
    <property type="entry name" value="P-loop containing nucleotide triphosphate hydrolases"/>
    <property type="match status" value="1"/>
</dbReference>
<protein>
    <submittedName>
        <fullName evidence="8">SNF2-related protein</fullName>
    </submittedName>
</protein>
<keyword evidence="3" id="KW-0347">Helicase</keyword>
<organism evidence="8 9">
    <name type="scientific">Iamia majanohamensis</name>
    <dbReference type="NCBI Taxonomy" id="467976"/>
    <lineage>
        <taxon>Bacteria</taxon>
        <taxon>Bacillati</taxon>
        <taxon>Actinomycetota</taxon>
        <taxon>Acidimicrobiia</taxon>
        <taxon>Acidimicrobiales</taxon>
        <taxon>Iamiaceae</taxon>
        <taxon>Iamia</taxon>
    </lineage>
</organism>
<dbReference type="Pfam" id="PF00176">
    <property type="entry name" value="SNF2-rel_dom"/>
    <property type="match status" value="1"/>
</dbReference>
<dbReference type="PANTHER" id="PTHR10799">
    <property type="entry name" value="SNF2/RAD54 HELICASE FAMILY"/>
    <property type="match status" value="1"/>
</dbReference>
<dbReference type="InterPro" id="IPR038718">
    <property type="entry name" value="SNF2-like_sf"/>
</dbReference>
<accession>A0AAE9YD12</accession>
<dbReference type="GO" id="GO:0005524">
    <property type="term" value="F:ATP binding"/>
    <property type="evidence" value="ECO:0007669"/>
    <property type="project" value="UniProtKB-KW"/>
</dbReference>
<gene>
    <name evidence="8" type="ORF">PO878_09400</name>
</gene>
<feature type="domain" description="Helicase C-terminal" evidence="7">
    <location>
        <begin position="437"/>
        <end position="604"/>
    </location>
</feature>
<feature type="domain" description="Helicase ATP-binding" evidence="6">
    <location>
        <begin position="50"/>
        <end position="220"/>
    </location>
</feature>
<dbReference type="SMART" id="SM00487">
    <property type="entry name" value="DEXDc"/>
    <property type="match status" value="1"/>
</dbReference>